<gene>
    <name evidence="2" type="ORF">SAMN05443248_6543</name>
</gene>
<name>A0A1M5WFW9_9BRAD</name>
<keyword evidence="1" id="KW-0175">Coiled coil</keyword>
<evidence type="ECO:0000313" key="2">
    <source>
        <dbReference type="EMBL" id="SHH86143.1"/>
    </source>
</evidence>
<dbReference type="Proteomes" id="UP000189796">
    <property type="component" value="Chromosome I"/>
</dbReference>
<proteinExistence type="predicted"/>
<sequence>MTNASGRGPQITPEEAAELQRARERMIARQRLIERIIRNNEMQLKSESARGGAEIELECAMRDVARVDAGTEAQAELERVTARLQALREEHQRLVAEREWLNASLLEFESGPSTDEHRRSGHA</sequence>
<organism evidence="2 3">
    <name type="scientific">Bradyrhizobium erythrophlei</name>
    <dbReference type="NCBI Taxonomy" id="1437360"/>
    <lineage>
        <taxon>Bacteria</taxon>
        <taxon>Pseudomonadati</taxon>
        <taxon>Pseudomonadota</taxon>
        <taxon>Alphaproteobacteria</taxon>
        <taxon>Hyphomicrobiales</taxon>
        <taxon>Nitrobacteraceae</taxon>
        <taxon>Bradyrhizobium</taxon>
    </lineage>
</organism>
<protein>
    <submittedName>
        <fullName evidence="2">Uncharacterized protein</fullName>
    </submittedName>
</protein>
<feature type="coiled-coil region" evidence="1">
    <location>
        <begin position="70"/>
        <end position="104"/>
    </location>
</feature>
<evidence type="ECO:0000256" key="1">
    <source>
        <dbReference type="SAM" id="Coils"/>
    </source>
</evidence>
<evidence type="ECO:0000313" key="3">
    <source>
        <dbReference type="Proteomes" id="UP000189796"/>
    </source>
</evidence>
<dbReference type="EMBL" id="LT670817">
    <property type="protein sequence ID" value="SHH86143.1"/>
    <property type="molecule type" value="Genomic_DNA"/>
</dbReference>
<accession>A0A1M5WFW9</accession>
<dbReference type="AlphaFoldDB" id="A0A1M5WFW9"/>
<reference evidence="2 3" key="1">
    <citation type="submission" date="2016-11" db="EMBL/GenBank/DDBJ databases">
        <authorList>
            <person name="Jaros S."/>
            <person name="Januszkiewicz K."/>
            <person name="Wedrychowicz H."/>
        </authorList>
    </citation>
    <scope>NUCLEOTIDE SEQUENCE [LARGE SCALE GENOMIC DNA]</scope>
    <source>
        <strain evidence="2 3">GAS138</strain>
    </source>
</reference>